<organism evidence="2 3">
    <name type="scientific">Mycolicibacterium obuense</name>
    <dbReference type="NCBI Taxonomy" id="1807"/>
    <lineage>
        <taxon>Bacteria</taxon>
        <taxon>Bacillati</taxon>
        <taxon>Actinomycetota</taxon>
        <taxon>Actinomycetes</taxon>
        <taxon>Mycobacteriales</taxon>
        <taxon>Mycobacteriaceae</taxon>
        <taxon>Mycolicibacterium</taxon>
    </lineage>
</organism>
<reference evidence="2 3" key="1">
    <citation type="journal article" date="2015" name="Genome Announc.">
        <title>Draft Genome Sequence of Mycobacterium obuense Strain UC1, Isolated from Patient Sputum.</title>
        <authorList>
            <person name="Greninger A.L."/>
            <person name="Cunningham G."/>
            <person name="Hsu E.D."/>
            <person name="Yu J.M."/>
            <person name="Chiu C.Y."/>
            <person name="Miller S."/>
        </authorList>
    </citation>
    <scope>NUCLEOTIDE SEQUENCE [LARGE SCALE GENOMIC DNA]</scope>
    <source>
        <strain evidence="2 3">UC1</strain>
    </source>
</reference>
<name>A0A0M2JT48_9MYCO</name>
<dbReference type="EMBL" id="LAUZ02000022">
    <property type="protein sequence ID" value="KKE99739.1"/>
    <property type="molecule type" value="Genomic_DNA"/>
</dbReference>
<evidence type="ECO:0000259" key="1">
    <source>
        <dbReference type="Pfam" id="PF16170"/>
    </source>
</evidence>
<comment type="caution">
    <text evidence="2">The sequence shown here is derived from an EMBL/GenBank/DDBJ whole genome shotgun (WGS) entry which is preliminary data.</text>
</comment>
<dbReference type="Pfam" id="PF16170">
    <property type="entry name" value="DUF4873"/>
    <property type="match status" value="1"/>
</dbReference>
<keyword evidence="3" id="KW-1185">Reference proteome</keyword>
<sequence length="92" mass="9708">MQDGRPGYAGPASLVVGDVRHVVRVRLTGSINPFDGHYHWQGTVYDAPAEVRSGSAAARLCVADVDVAARLVERTAGGHLMISGTGRPPFPL</sequence>
<dbReference type="AlphaFoldDB" id="A0A0M2JT48"/>
<proteinExistence type="predicted"/>
<dbReference type="Proteomes" id="UP000034150">
    <property type="component" value="Unassembled WGS sequence"/>
</dbReference>
<accession>A0A0M2JT48</accession>
<gene>
    <name evidence="2" type="ORF">WN67_22445</name>
</gene>
<dbReference type="InterPro" id="IPR032371">
    <property type="entry name" value="DUF4873"/>
</dbReference>
<feature type="domain" description="DUF4873" evidence="1">
    <location>
        <begin position="7"/>
        <end position="91"/>
    </location>
</feature>
<evidence type="ECO:0000313" key="3">
    <source>
        <dbReference type="Proteomes" id="UP000034150"/>
    </source>
</evidence>
<protein>
    <recommendedName>
        <fullName evidence="1">DUF4873 domain-containing protein</fullName>
    </recommendedName>
</protein>
<dbReference type="STRING" id="1807.MOBUDSM44075_01289"/>
<dbReference type="OrthoDB" id="3683556at2"/>
<dbReference type="PATRIC" id="fig|1807.13.peg.2375"/>
<evidence type="ECO:0000313" key="2">
    <source>
        <dbReference type="EMBL" id="KKE99739.1"/>
    </source>
</evidence>